<dbReference type="InterPro" id="IPR003018">
    <property type="entry name" value="GAF"/>
</dbReference>
<dbReference type="Proteomes" id="UP000526734">
    <property type="component" value="Unassembled WGS sequence"/>
</dbReference>
<evidence type="ECO:0000256" key="1">
    <source>
        <dbReference type="ARBA" id="ARBA00022801"/>
    </source>
</evidence>
<dbReference type="EMBL" id="JACGZW010000005">
    <property type="protein sequence ID" value="MBB1154609.1"/>
    <property type="molecule type" value="Genomic_DNA"/>
</dbReference>
<evidence type="ECO:0000259" key="3">
    <source>
        <dbReference type="SMART" id="SM00065"/>
    </source>
</evidence>
<dbReference type="GO" id="GO:0016791">
    <property type="term" value="F:phosphatase activity"/>
    <property type="evidence" value="ECO:0007669"/>
    <property type="project" value="TreeGrafter"/>
</dbReference>
<dbReference type="PANTHER" id="PTHR43156:SF2">
    <property type="entry name" value="STAGE II SPORULATION PROTEIN E"/>
    <property type="match status" value="1"/>
</dbReference>
<evidence type="ECO:0000256" key="2">
    <source>
        <dbReference type="SAM" id="MobiDB-lite"/>
    </source>
</evidence>
<keyword evidence="6" id="KW-1185">Reference proteome</keyword>
<feature type="domain" description="PPM-type phosphatase" evidence="4">
    <location>
        <begin position="188"/>
        <end position="401"/>
    </location>
</feature>
<sequence>MPPHAPEPESRTRLDEILGSGPGNADLGEELTKILTRACTVLDVDTATVLRHDARWQRLVAVAAAGLEEEVYQGVQVPVGAGFPGSVAARREPVVIDQVDQTTVLNALLAERGLHTMLGVPMLAGTELVGVLHIGAVRDRRFTTTDIETLRLLADRLAAVLQAELMHQNQAATIALQRSLLPGVLPVIDGLRLAARYVPGAEAGLGGDWYDVFRLPGDQTGIVMGDVSGHGLEAAVIMGRLRSALRAYALDCDDPAEVLAKLDRKANHFEHGVMATVAYGVLRPGHGSMALSLAGHLPPVVASPGEPAALVSAPPDPPVGLTVGATVQRRTTTVDLPPGAVAAFYTDGLVERRDRLVDTGMHQLAELVRPEDPERACARIMAAMVGSRPPQDDVALVVLERTAGAH</sequence>
<dbReference type="InterPro" id="IPR001932">
    <property type="entry name" value="PPM-type_phosphatase-like_dom"/>
</dbReference>
<name>A0A7W3VX33_9PSEU</name>
<proteinExistence type="predicted"/>
<feature type="domain" description="GAF" evidence="3">
    <location>
        <begin position="26"/>
        <end position="171"/>
    </location>
</feature>
<dbReference type="Pfam" id="PF07228">
    <property type="entry name" value="SpoIIE"/>
    <property type="match status" value="1"/>
</dbReference>
<dbReference type="SUPFAM" id="SSF55781">
    <property type="entry name" value="GAF domain-like"/>
    <property type="match status" value="1"/>
</dbReference>
<organism evidence="5 6">
    <name type="scientific">Amycolatopsis dendrobii</name>
    <dbReference type="NCBI Taxonomy" id="2760662"/>
    <lineage>
        <taxon>Bacteria</taxon>
        <taxon>Bacillati</taxon>
        <taxon>Actinomycetota</taxon>
        <taxon>Actinomycetes</taxon>
        <taxon>Pseudonocardiales</taxon>
        <taxon>Pseudonocardiaceae</taxon>
        <taxon>Amycolatopsis</taxon>
    </lineage>
</organism>
<dbReference type="SUPFAM" id="SSF81606">
    <property type="entry name" value="PP2C-like"/>
    <property type="match status" value="1"/>
</dbReference>
<keyword evidence="1" id="KW-0378">Hydrolase</keyword>
<evidence type="ECO:0000313" key="5">
    <source>
        <dbReference type="EMBL" id="MBB1154609.1"/>
    </source>
</evidence>
<dbReference type="InterPro" id="IPR029016">
    <property type="entry name" value="GAF-like_dom_sf"/>
</dbReference>
<feature type="compositionally biased region" description="Basic and acidic residues" evidence="2">
    <location>
        <begin position="1"/>
        <end position="16"/>
    </location>
</feature>
<accession>A0A7W3VX33</accession>
<dbReference type="SMART" id="SM00331">
    <property type="entry name" value="PP2C_SIG"/>
    <property type="match status" value="1"/>
</dbReference>
<dbReference type="SMART" id="SM00065">
    <property type="entry name" value="GAF"/>
    <property type="match status" value="1"/>
</dbReference>
<dbReference type="PANTHER" id="PTHR43156">
    <property type="entry name" value="STAGE II SPORULATION PROTEIN E-RELATED"/>
    <property type="match status" value="1"/>
</dbReference>
<dbReference type="InterPro" id="IPR036457">
    <property type="entry name" value="PPM-type-like_dom_sf"/>
</dbReference>
<reference evidence="5 6" key="1">
    <citation type="submission" date="2020-08" db="EMBL/GenBank/DDBJ databases">
        <title>Amycolatopsis sp. nov. DR6-1 isolated from Dendrobium heterocarpum.</title>
        <authorList>
            <person name="Tedsree N."/>
            <person name="Kuncharoen N."/>
            <person name="Likhitwitayawuid K."/>
            <person name="Tanasupawat S."/>
        </authorList>
    </citation>
    <scope>NUCLEOTIDE SEQUENCE [LARGE SCALE GENOMIC DNA]</scope>
    <source>
        <strain evidence="5 6">DR6-1</strain>
    </source>
</reference>
<evidence type="ECO:0000259" key="4">
    <source>
        <dbReference type="SMART" id="SM00331"/>
    </source>
</evidence>
<dbReference type="Gene3D" id="3.60.40.10">
    <property type="entry name" value="PPM-type phosphatase domain"/>
    <property type="match status" value="1"/>
</dbReference>
<evidence type="ECO:0000313" key="6">
    <source>
        <dbReference type="Proteomes" id="UP000526734"/>
    </source>
</evidence>
<protein>
    <submittedName>
        <fullName evidence="5">SpoIIE family protein phosphatase</fullName>
    </submittedName>
</protein>
<dbReference type="RefSeq" id="WP_182891678.1">
    <property type="nucleotide sequence ID" value="NZ_JACGZW010000005.1"/>
</dbReference>
<feature type="region of interest" description="Disordered" evidence="2">
    <location>
        <begin position="1"/>
        <end position="25"/>
    </location>
</feature>
<dbReference type="Gene3D" id="3.30.450.40">
    <property type="match status" value="1"/>
</dbReference>
<dbReference type="InterPro" id="IPR052016">
    <property type="entry name" value="Bact_Sigma-Reg"/>
</dbReference>
<gene>
    <name evidence="5" type="ORF">H4281_15825</name>
</gene>
<dbReference type="Pfam" id="PF13185">
    <property type="entry name" value="GAF_2"/>
    <property type="match status" value="1"/>
</dbReference>
<dbReference type="AlphaFoldDB" id="A0A7W3VX33"/>
<comment type="caution">
    <text evidence="5">The sequence shown here is derived from an EMBL/GenBank/DDBJ whole genome shotgun (WGS) entry which is preliminary data.</text>
</comment>